<accession>A0A1C3USK8</accession>
<evidence type="ECO:0000313" key="1">
    <source>
        <dbReference type="EMBL" id="SCB18452.1"/>
    </source>
</evidence>
<dbReference type="RefSeq" id="WP_092573396.1">
    <property type="nucleotide sequence ID" value="NZ_FMAF01000003.1"/>
</dbReference>
<evidence type="ECO:0008006" key="3">
    <source>
        <dbReference type="Google" id="ProtNLM"/>
    </source>
</evidence>
<dbReference type="AlphaFoldDB" id="A0A1C3USK8"/>
<reference evidence="1 2" key="1">
    <citation type="submission" date="2016-08" db="EMBL/GenBank/DDBJ databases">
        <authorList>
            <person name="Seilhamer J.J."/>
        </authorList>
    </citation>
    <scope>NUCLEOTIDE SEQUENCE [LARGE SCALE GENOMIC DNA]</scope>
    <source>
        <strain evidence="1 2">P1-7</strain>
    </source>
</reference>
<name>A0A1C3USK8_9HYPH</name>
<gene>
    <name evidence="1" type="ORF">GA0061101_103264</name>
</gene>
<sequence length="365" mass="39636">MKPIDIFRSGNHTDSQGRAFSFTDADLEAIAKQYDPALHEAPIVVGHPKQDAPAYGWIKSVSFQDGHLVAEPQNIEPQFAELVKGRRFSKVSSSFYPPNHPNNPTPGKYYLKHVGFLGATPPAVKGLKSIEFSEDADVVQFDDAAVIRSAWVFDTIAGLFRTFRESIIADKGIEAADAVIPDWKINTITEAAQQIRDPVPAGPFTTYTEKEDPMDAAQIAALEARERKLAEDQASFAEKVRKDEETARASRAADDAVFVNGIVSAGRLPIGLQPLATAIFADLDDGVLSFSEDGEEKSLSAREGFRQLLGKLPLPVSTGEVAAGDGPDFSDSTHVRDAINTEIEAARKRGETISPAMAAMRLTKR</sequence>
<proteinExistence type="predicted"/>
<dbReference type="OrthoDB" id="9816412at2"/>
<protein>
    <recommendedName>
        <fullName evidence="3">Peptidase</fullName>
    </recommendedName>
</protein>
<organism evidence="1 2">
    <name type="scientific">Rhizobium lusitanum</name>
    <dbReference type="NCBI Taxonomy" id="293958"/>
    <lineage>
        <taxon>Bacteria</taxon>
        <taxon>Pseudomonadati</taxon>
        <taxon>Pseudomonadota</taxon>
        <taxon>Alphaproteobacteria</taxon>
        <taxon>Hyphomicrobiales</taxon>
        <taxon>Rhizobiaceae</taxon>
        <taxon>Rhizobium/Agrobacterium group</taxon>
        <taxon>Rhizobium</taxon>
    </lineage>
</organism>
<evidence type="ECO:0000313" key="2">
    <source>
        <dbReference type="Proteomes" id="UP000199205"/>
    </source>
</evidence>
<dbReference type="EMBL" id="FMAF01000003">
    <property type="protein sequence ID" value="SCB18452.1"/>
    <property type="molecule type" value="Genomic_DNA"/>
</dbReference>
<dbReference type="Proteomes" id="UP000199205">
    <property type="component" value="Unassembled WGS sequence"/>
</dbReference>